<protein>
    <submittedName>
        <fullName evidence="1">Ribosome-associated translation inhibitor RaiA</fullName>
    </submittedName>
</protein>
<dbReference type="Proteomes" id="UP000294588">
    <property type="component" value="Unassembled WGS sequence"/>
</dbReference>
<evidence type="ECO:0000313" key="2">
    <source>
        <dbReference type="Proteomes" id="UP000294588"/>
    </source>
</evidence>
<accession>A0AC61QMU1</accession>
<keyword evidence="2" id="KW-1185">Reference proteome</keyword>
<dbReference type="EMBL" id="SMOG01000002">
    <property type="protein sequence ID" value="TDF74229.1"/>
    <property type="molecule type" value="Genomic_DNA"/>
</dbReference>
<proteinExistence type="predicted"/>
<sequence>MQITITARHFELTKAIRDYVESSCQKLNRYFDHIINIHATLSLEDNRNICELSLHAPRYVLKSQAEEMDMYLAIDSAVDKLEVQIKKLKDRITDHQKKKPLKEQFISYSHESDIIVNPENHTRKTIKTKRTVAETLSLQEALDKLDRQKENFLIFRNVETDKLNVLVKKDEQNYKLIEP</sequence>
<organism evidence="1 2">
    <name type="scientific">Candidatus Syntrophosphaera thermopropionivorans</name>
    <dbReference type="NCBI Taxonomy" id="2593015"/>
    <lineage>
        <taxon>Bacteria</taxon>
        <taxon>Pseudomonadati</taxon>
        <taxon>Candidatus Cloacimonadota</taxon>
        <taxon>Candidatus Cloacimonadia</taxon>
        <taxon>Candidatus Cloacimonadales</taxon>
        <taxon>Candidatus Cloacimonadaceae</taxon>
        <taxon>Candidatus Syntrophosphaera</taxon>
    </lineage>
</organism>
<name>A0AC61QMU1_9BACT</name>
<gene>
    <name evidence="1" type="primary">raiA</name>
    <name evidence="1" type="ORF">E0946_02050</name>
</gene>
<comment type="caution">
    <text evidence="1">The sequence shown here is derived from an EMBL/GenBank/DDBJ whole genome shotgun (WGS) entry which is preliminary data.</text>
</comment>
<evidence type="ECO:0000313" key="1">
    <source>
        <dbReference type="EMBL" id="TDF74229.1"/>
    </source>
</evidence>
<reference evidence="1" key="1">
    <citation type="submission" date="2019-03" db="EMBL/GenBank/DDBJ databases">
        <title>Candidatus Syntrophosphaera thermopropionivorans: a novel player in syntrophic propionate oxidation during anaerobic digestion.</title>
        <authorList>
            <person name="Dyksma S."/>
        </authorList>
    </citation>
    <scope>NUCLEOTIDE SEQUENCE</scope>
    <source>
        <strain evidence="1">W5</strain>
    </source>
</reference>